<evidence type="ECO:0000313" key="3">
    <source>
        <dbReference type="Proteomes" id="UP001480595"/>
    </source>
</evidence>
<evidence type="ECO:0000313" key="2">
    <source>
        <dbReference type="EMBL" id="KAK8091339.1"/>
    </source>
</evidence>
<name>A0ABR1X7N1_9PEZI</name>
<feature type="signal peptide" evidence="1">
    <location>
        <begin position="1"/>
        <end position="15"/>
    </location>
</feature>
<keyword evidence="1" id="KW-0732">Signal</keyword>
<evidence type="ECO:0000256" key="1">
    <source>
        <dbReference type="SAM" id="SignalP"/>
    </source>
</evidence>
<protein>
    <submittedName>
        <fullName evidence="2">Uncharacterized protein</fullName>
    </submittedName>
</protein>
<feature type="chain" id="PRO_5047442841" evidence="1">
    <location>
        <begin position="16"/>
        <end position="194"/>
    </location>
</feature>
<proteinExistence type="predicted"/>
<sequence>MLSRIVIFFVGLAAALPGMQLTTAPRADATISKMIWRGQIEAGGPEMNFTGTIQEVVAQIRQIKPDFPAGLNSSMPLPSKDDGHEVDCNVGGSGAANPTYINDGIDYLHVIPGNCGVSAGNPGTCARISCSYNAGIWLCSENGQEVLWSCYALGDIAENDCFSCIGGDGKGDWCSGREKWPEHNFHVDVGWVDC</sequence>
<dbReference type="EMBL" id="JAQQWL010000001">
    <property type="protein sequence ID" value="KAK8091339.1"/>
    <property type="molecule type" value="Genomic_DNA"/>
</dbReference>
<keyword evidence="3" id="KW-1185">Reference proteome</keyword>
<dbReference type="GeneID" id="92085316"/>
<reference evidence="2 3" key="1">
    <citation type="submission" date="2023-01" db="EMBL/GenBank/DDBJ databases">
        <title>Analysis of 21 Apiospora genomes using comparative genomics revels a genus with tremendous synthesis potential of carbohydrate active enzymes and secondary metabolites.</title>
        <authorList>
            <person name="Sorensen T."/>
        </authorList>
    </citation>
    <scope>NUCLEOTIDE SEQUENCE [LARGE SCALE GENOMIC DNA]</scope>
    <source>
        <strain evidence="2 3">CBS 135458</strain>
    </source>
</reference>
<organism evidence="2 3">
    <name type="scientific">Apiospora phragmitis</name>
    <dbReference type="NCBI Taxonomy" id="2905665"/>
    <lineage>
        <taxon>Eukaryota</taxon>
        <taxon>Fungi</taxon>
        <taxon>Dikarya</taxon>
        <taxon>Ascomycota</taxon>
        <taxon>Pezizomycotina</taxon>
        <taxon>Sordariomycetes</taxon>
        <taxon>Xylariomycetidae</taxon>
        <taxon>Amphisphaeriales</taxon>
        <taxon>Apiosporaceae</taxon>
        <taxon>Apiospora</taxon>
    </lineage>
</organism>
<dbReference type="Proteomes" id="UP001480595">
    <property type="component" value="Unassembled WGS sequence"/>
</dbReference>
<gene>
    <name evidence="2" type="ORF">PG994_000844</name>
</gene>
<comment type="caution">
    <text evidence="2">The sequence shown here is derived from an EMBL/GenBank/DDBJ whole genome shotgun (WGS) entry which is preliminary data.</text>
</comment>
<accession>A0ABR1X7N1</accession>
<dbReference type="RefSeq" id="XP_066722885.1">
    <property type="nucleotide sequence ID" value="XM_066852253.1"/>
</dbReference>